<evidence type="ECO:0000313" key="4">
    <source>
        <dbReference type="EMBL" id="CAB4129971.1"/>
    </source>
</evidence>
<dbReference type="Pfam" id="PF01564">
    <property type="entry name" value="Spermine_synth"/>
    <property type="match status" value="1"/>
</dbReference>
<dbReference type="NCBIfam" id="NF002010">
    <property type="entry name" value="PRK00811.1"/>
    <property type="match status" value="1"/>
</dbReference>
<dbReference type="InterPro" id="IPR001045">
    <property type="entry name" value="Spermi_synthase"/>
</dbReference>
<dbReference type="Gene3D" id="3.40.50.150">
    <property type="entry name" value="Vaccinia Virus protein VP39"/>
    <property type="match status" value="1"/>
</dbReference>
<dbReference type="GO" id="GO:0004766">
    <property type="term" value="F:spermidine synthase activity"/>
    <property type="evidence" value="ECO:0007669"/>
    <property type="project" value="TreeGrafter"/>
</dbReference>
<accession>A0A6J5L6F9</accession>
<evidence type="ECO:0000256" key="2">
    <source>
        <dbReference type="ARBA" id="ARBA00022679"/>
    </source>
</evidence>
<dbReference type="Gene3D" id="2.30.140.10">
    <property type="entry name" value="Spermidine synthase, tetramerisation domain"/>
    <property type="match status" value="1"/>
</dbReference>
<feature type="domain" description="PABS" evidence="3">
    <location>
        <begin position="1"/>
        <end position="236"/>
    </location>
</feature>
<dbReference type="PROSITE" id="PS51006">
    <property type="entry name" value="PABS_2"/>
    <property type="match status" value="1"/>
</dbReference>
<sequence>MSKFTEALHSDWTQEFSISEQLFQTTLAEQELTFFNNQRWGRVFTINGTIQTTERDEFVYHEMMAHVPLFAHPNPIAVAVIGGGDGGIIREVAKHQSISRIEMCELDSTILDLCNEYLPNHNAGSFSDKRLRVNINDGCKWLSQQPDNSFDVIISDCTDPIGPGENLFTSDFYYHASRCLRDHGVFVAQNGVCFLQEDEITTTHRRLQPYFDKVGFYFATVPTYIGGQLAFAYGTKGNIDIRSPQITGEWVKNLQYYNKEIHTAAFAVPNNIVKILKINK</sequence>
<reference evidence="4" key="1">
    <citation type="submission" date="2020-04" db="EMBL/GenBank/DDBJ databases">
        <authorList>
            <person name="Chiriac C."/>
            <person name="Salcher M."/>
            <person name="Ghai R."/>
            <person name="Kavagutti S V."/>
        </authorList>
    </citation>
    <scope>NUCLEOTIDE SEQUENCE</scope>
</reference>
<dbReference type="PANTHER" id="PTHR11558:SF11">
    <property type="entry name" value="SPERMIDINE SYNTHASE"/>
    <property type="match status" value="1"/>
</dbReference>
<dbReference type="GO" id="GO:0008295">
    <property type="term" value="P:spermidine biosynthetic process"/>
    <property type="evidence" value="ECO:0007669"/>
    <property type="project" value="TreeGrafter"/>
</dbReference>
<dbReference type="InterPro" id="IPR030374">
    <property type="entry name" value="PABS"/>
</dbReference>
<evidence type="ECO:0000259" key="3">
    <source>
        <dbReference type="PROSITE" id="PS51006"/>
    </source>
</evidence>
<dbReference type="NCBIfam" id="TIGR00417">
    <property type="entry name" value="speE"/>
    <property type="match status" value="1"/>
</dbReference>
<dbReference type="HAMAP" id="MF_00198">
    <property type="entry name" value="Spermidine_synth"/>
    <property type="match status" value="1"/>
</dbReference>
<gene>
    <name evidence="4" type="ORF">UFOVP116_205</name>
</gene>
<dbReference type="InterPro" id="IPR037163">
    <property type="entry name" value="Spermidine_synt_N_sf"/>
</dbReference>
<evidence type="ECO:0000256" key="1">
    <source>
        <dbReference type="ARBA" id="ARBA00007867"/>
    </source>
</evidence>
<dbReference type="InterPro" id="IPR030373">
    <property type="entry name" value="PABS_CS"/>
</dbReference>
<protein>
    <submittedName>
        <fullName evidence="4">SpeE Spermidine synthase</fullName>
    </submittedName>
</protein>
<dbReference type="SUPFAM" id="SSF53335">
    <property type="entry name" value="S-adenosyl-L-methionine-dependent methyltransferases"/>
    <property type="match status" value="1"/>
</dbReference>
<dbReference type="NCBIfam" id="NF037959">
    <property type="entry name" value="MFS_SpdSyn"/>
    <property type="match status" value="1"/>
</dbReference>
<dbReference type="PANTHER" id="PTHR11558">
    <property type="entry name" value="SPERMIDINE/SPERMINE SYNTHASE"/>
    <property type="match status" value="1"/>
</dbReference>
<dbReference type="EMBL" id="LR796237">
    <property type="protein sequence ID" value="CAB4129971.1"/>
    <property type="molecule type" value="Genomic_DNA"/>
</dbReference>
<keyword evidence="2" id="KW-0808">Transferase</keyword>
<proteinExistence type="inferred from homology"/>
<organism evidence="4">
    <name type="scientific">uncultured Caudovirales phage</name>
    <dbReference type="NCBI Taxonomy" id="2100421"/>
    <lineage>
        <taxon>Viruses</taxon>
        <taxon>Duplodnaviria</taxon>
        <taxon>Heunggongvirae</taxon>
        <taxon>Uroviricota</taxon>
        <taxon>Caudoviricetes</taxon>
        <taxon>Peduoviridae</taxon>
        <taxon>Maltschvirus</taxon>
        <taxon>Maltschvirus maltsch</taxon>
    </lineage>
</organism>
<dbReference type="PROSITE" id="PS01330">
    <property type="entry name" value="PABS_1"/>
    <property type="match status" value="1"/>
</dbReference>
<comment type="similarity">
    <text evidence="1">Belongs to the spermidine/spermine synthase family.</text>
</comment>
<name>A0A6J5L6F9_9CAUD</name>
<dbReference type="InterPro" id="IPR029063">
    <property type="entry name" value="SAM-dependent_MTases_sf"/>
</dbReference>